<reference evidence="1 2" key="1">
    <citation type="submission" date="2017-05" db="EMBL/GenBank/DDBJ databases">
        <authorList>
            <person name="Varghese N."/>
            <person name="Submissions S."/>
        </authorList>
    </citation>
    <scope>NUCLEOTIDE SEQUENCE [LARGE SCALE GENOMIC DNA]</scope>
    <source>
        <strain evidence="1 2">DSM 21342</strain>
    </source>
</reference>
<proteinExistence type="predicted"/>
<accession>A0A521DXS8</accession>
<evidence type="ECO:0000313" key="1">
    <source>
        <dbReference type="EMBL" id="SMO76523.1"/>
    </source>
</evidence>
<dbReference type="InterPro" id="IPR039968">
    <property type="entry name" value="BcerS-like"/>
</dbReference>
<protein>
    <recommendedName>
        <fullName evidence="3">N-acetyltransferase domain-containing protein</fullName>
    </recommendedName>
</protein>
<organism evidence="1 2">
    <name type="scientific">Solitalea koreensis</name>
    <dbReference type="NCBI Taxonomy" id="543615"/>
    <lineage>
        <taxon>Bacteria</taxon>
        <taxon>Pseudomonadati</taxon>
        <taxon>Bacteroidota</taxon>
        <taxon>Sphingobacteriia</taxon>
        <taxon>Sphingobacteriales</taxon>
        <taxon>Sphingobacteriaceae</taxon>
        <taxon>Solitalea</taxon>
    </lineage>
</organism>
<dbReference type="InterPro" id="IPR016181">
    <property type="entry name" value="Acyl_CoA_acyltransferase"/>
</dbReference>
<dbReference type="Proteomes" id="UP000315971">
    <property type="component" value="Unassembled WGS sequence"/>
</dbReference>
<gene>
    <name evidence="1" type="ORF">SAMN06265350_10956</name>
</gene>
<dbReference type="Gene3D" id="3.40.630.30">
    <property type="match status" value="1"/>
</dbReference>
<evidence type="ECO:0000313" key="2">
    <source>
        <dbReference type="Proteomes" id="UP000315971"/>
    </source>
</evidence>
<dbReference type="PANTHER" id="PTHR41368">
    <property type="entry name" value="PROTEIN YGHO"/>
    <property type="match status" value="1"/>
</dbReference>
<evidence type="ECO:0008006" key="3">
    <source>
        <dbReference type="Google" id="ProtNLM"/>
    </source>
</evidence>
<dbReference type="PANTHER" id="PTHR41368:SF1">
    <property type="entry name" value="PROTEIN YGHO"/>
    <property type="match status" value="1"/>
</dbReference>
<keyword evidence="2" id="KW-1185">Reference proteome</keyword>
<dbReference type="AlphaFoldDB" id="A0A521DXS8"/>
<dbReference type="RefSeq" id="WP_142604458.1">
    <property type="nucleotide sequence ID" value="NZ_FXSZ01000009.1"/>
</dbReference>
<dbReference type="SUPFAM" id="SSF55729">
    <property type="entry name" value="Acyl-CoA N-acyltransferases (Nat)"/>
    <property type="match status" value="1"/>
</dbReference>
<sequence length="377" mass="44268">MQLIEVTNPTTRKEFLEVPRVVYKNDPVWVCPLDSEIEDIFNPKKNNFHSFGEITRWILKDDNGNLIGRVAAFINKKKAYNWPQPTGGIGYFECINDEKAAFTLFNGCKKWLQERGMKAMDGSINFGENDKFWGLLIHGFTHPSYGMNYNPPYYQGFFEKYGFVKQYDQRTRLLDLTQPFTDRFAKIADWVMKKPGYTFEHLEISKFDKYAADIAEIYNNAWENFENFTPITQTTIREMFEQMKPIVDEKLIWFAYINGEPASFIVCIPDVNQIFKHTNGKLNLIGKLKFVYHKWRKSMNRIRIMVMGTKKAYQKHGLESVMIRKLQLMVMPDGHYKEAELSWVGDFNEKMEAIHEATGAKHAKTHATYRFIFPENI</sequence>
<dbReference type="OrthoDB" id="9806005at2"/>
<name>A0A521DXS8_9SPHI</name>
<dbReference type="EMBL" id="FXSZ01000009">
    <property type="protein sequence ID" value="SMO76523.1"/>
    <property type="molecule type" value="Genomic_DNA"/>
</dbReference>